<keyword evidence="4" id="KW-0963">Cytoplasm</keyword>
<feature type="coiled-coil region" evidence="6">
    <location>
        <begin position="91"/>
        <end position="118"/>
    </location>
</feature>
<evidence type="ECO:0000256" key="4">
    <source>
        <dbReference type="ARBA" id="ARBA00022490"/>
    </source>
</evidence>
<comment type="caution">
    <text evidence="8">The sequence shown here is derived from an EMBL/GenBank/DDBJ whole genome shotgun (WGS) entry which is preliminary data.</text>
</comment>
<evidence type="ECO:0000313" key="8">
    <source>
        <dbReference type="EMBL" id="KAK7938710.1"/>
    </source>
</evidence>
<comment type="subcellular location">
    <subcellularLocation>
        <location evidence="2">Cytoplasm</location>
    </subcellularLocation>
    <subcellularLocation>
        <location evidence="1">Membrane</location>
        <location evidence="1">Caveola</location>
    </subcellularLocation>
</comment>
<evidence type="ECO:0000256" key="5">
    <source>
        <dbReference type="ARBA" id="ARBA00023136"/>
    </source>
</evidence>
<keyword evidence="9" id="KW-1185">Reference proteome</keyword>
<organism evidence="8 9">
    <name type="scientific">Mugilogobius chulae</name>
    <name type="common">yellowstripe goby</name>
    <dbReference type="NCBI Taxonomy" id="88201"/>
    <lineage>
        <taxon>Eukaryota</taxon>
        <taxon>Metazoa</taxon>
        <taxon>Chordata</taxon>
        <taxon>Craniata</taxon>
        <taxon>Vertebrata</taxon>
        <taxon>Euteleostomi</taxon>
        <taxon>Actinopterygii</taxon>
        <taxon>Neopterygii</taxon>
        <taxon>Teleostei</taxon>
        <taxon>Neoteleostei</taxon>
        <taxon>Acanthomorphata</taxon>
        <taxon>Gobiaria</taxon>
        <taxon>Gobiiformes</taxon>
        <taxon>Gobioidei</taxon>
        <taxon>Gobiidae</taxon>
        <taxon>Gobionellinae</taxon>
        <taxon>Mugilogobius</taxon>
    </lineage>
</organism>
<feature type="compositionally biased region" description="Acidic residues" evidence="7">
    <location>
        <begin position="473"/>
        <end position="488"/>
    </location>
</feature>
<dbReference type="GO" id="GO:0005901">
    <property type="term" value="C:caveola"/>
    <property type="evidence" value="ECO:0007669"/>
    <property type="project" value="UniProtKB-SubCell"/>
</dbReference>
<accession>A0AAW0PT91</accession>
<dbReference type="InterPro" id="IPR026752">
    <property type="entry name" value="Cavin_fam"/>
</dbReference>
<evidence type="ECO:0000256" key="6">
    <source>
        <dbReference type="SAM" id="Coils"/>
    </source>
</evidence>
<evidence type="ECO:0000256" key="1">
    <source>
        <dbReference type="ARBA" id="ARBA00004345"/>
    </source>
</evidence>
<reference evidence="9" key="1">
    <citation type="submission" date="2024-04" db="EMBL/GenBank/DDBJ databases">
        <title>Salinicola lusitanus LLJ914,a marine bacterium isolated from the Okinawa Trough.</title>
        <authorList>
            <person name="Li J."/>
        </authorList>
    </citation>
    <scope>NUCLEOTIDE SEQUENCE [LARGE SCALE GENOMIC DNA]</scope>
</reference>
<sequence>MEEEAPKTEQSGSAAGSSHNLTVSVQEGTADTEILVPSFNPRIRAVLSTPTGTLSRLGMSLRGQAAALTPGSPTESSARGQVSAITVVALLDKLVNMLESVQENQKRMETRQEELEGAVRAVQGDVTRLSKAHLSTANSVNKLLERSRKVSGGVKEVKERLDKQGAQVKRLENNHAHLLKRNHFKVLIFQEDNEIPTDVFVKDSLKSPSQFDADSVRPPSVAGSVAGSVAASVSMAPSVSGSVDVRSPAEGLHTVSLTSDEEEDLTLHHHEQTDEGADADSTLGFGQSRGYERRADRFKRNSLKKVDSLKRAFTKENIEKKVQQITTKIVPLDKRGKIIKSMTPNHPKSPTSKSSSFKVTPMTFNVKKVRDSQSSTPEASPITPEAHVDIPPLGSLDADTSLELHPNAAAVSQVREALRECSVQAEIAVNGEVSVEMNGEQLPEETVEELSAEVGPEAEVEVSGGAGLAVPESVEDVGDEDDEGEESPAEGASEEAVATETSASATITAPTIAAPTIAAPTIAVEQAS</sequence>
<evidence type="ECO:0000256" key="2">
    <source>
        <dbReference type="ARBA" id="ARBA00004496"/>
    </source>
</evidence>
<protein>
    <recommendedName>
        <fullName evidence="10">Serum deprivation-response protein</fullName>
    </recommendedName>
</protein>
<feature type="region of interest" description="Disordered" evidence="7">
    <location>
        <begin position="269"/>
        <end position="293"/>
    </location>
</feature>
<proteinExistence type="inferred from homology"/>
<dbReference type="PANTHER" id="PTHR15240:SF5">
    <property type="entry name" value="CAVEOLAE-ASSOCIATED PROTEIN 2A"/>
    <property type="match status" value="1"/>
</dbReference>
<dbReference type="GO" id="GO:0005080">
    <property type="term" value="F:protein kinase C binding"/>
    <property type="evidence" value="ECO:0007669"/>
    <property type="project" value="TreeGrafter"/>
</dbReference>
<keyword evidence="6" id="KW-0175">Coiled coil</keyword>
<evidence type="ECO:0000256" key="7">
    <source>
        <dbReference type="SAM" id="MobiDB-lite"/>
    </source>
</evidence>
<dbReference type="PANTHER" id="PTHR15240">
    <property type="entry name" value="CAVIN"/>
    <property type="match status" value="1"/>
</dbReference>
<dbReference type="GO" id="GO:0005737">
    <property type="term" value="C:cytoplasm"/>
    <property type="evidence" value="ECO:0007669"/>
    <property type="project" value="UniProtKB-SubCell"/>
</dbReference>
<feature type="coiled-coil region" evidence="6">
    <location>
        <begin position="154"/>
        <end position="181"/>
    </location>
</feature>
<dbReference type="Proteomes" id="UP001460270">
    <property type="component" value="Unassembled WGS sequence"/>
</dbReference>
<dbReference type="AlphaFoldDB" id="A0AAW0PT91"/>
<feature type="compositionally biased region" description="Polar residues" evidence="7">
    <location>
        <begin position="8"/>
        <end position="26"/>
    </location>
</feature>
<feature type="region of interest" description="Disordered" evidence="7">
    <location>
        <begin position="1"/>
        <end position="26"/>
    </location>
</feature>
<feature type="region of interest" description="Disordered" evidence="7">
    <location>
        <begin position="368"/>
        <end position="388"/>
    </location>
</feature>
<feature type="compositionally biased region" description="Low complexity" evidence="7">
    <location>
        <begin position="489"/>
        <end position="528"/>
    </location>
</feature>
<evidence type="ECO:0000313" key="9">
    <source>
        <dbReference type="Proteomes" id="UP001460270"/>
    </source>
</evidence>
<dbReference type="EMBL" id="JBBPFD010000002">
    <property type="protein sequence ID" value="KAK7938710.1"/>
    <property type="molecule type" value="Genomic_DNA"/>
</dbReference>
<feature type="region of interest" description="Disordered" evidence="7">
    <location>
        <begin position="453"/>
        <end position="528"/>
    </location>
</feature>
<evidence type="ECO:0000256" key="3">
    <source>
        <dbReference type="ARBA" id="ARBA00008836"/>
    </source>
</evidence>
<gene>
    <name evidence="8" type="ORF">WMY93_002036</name>
</gene>
<evidence type="ECO:0008006" key="10">
    <source>
        <dbReference type="Google" id="ProtNLM"/>
    </source>
</evidence>
<dbReference type="Pfam" id="PF15237">
    <property type="entry name" value="PTRF_SDPR"/>
    <property type="match status" value="1"/>
</dbReference>
<comment type="similarity">
    <text evidence="3">Belongs to the CAVIN family.</text>
</comment>
<keyword evidence="5" id="KW-0472">Membrane</keyword>
<name>A0AAW0PT91_9GOBI</name>